<sequence length="158" mass="17014">MKTVIAFTAFALSVCANAGAETMPDRAADETALTTIKLETWPGFYRTQNVEGLGAFLDPAFVIIGPDGELTTKTQALDGVRAAPWTPSNFRYEIGSFVWLNDDLVIVVGKGNSDREDAAGRPCAHSYTSSNLLERASDAPEGWRALSSHVSNVQCKTD</sequence>
<gene>
    <name evidence="3" type="ORF">PUV54_16070</name>
</gene>
<proteinExistence type="predicted"/>
<feature type="chain" id="PRO_5042285438" evidence="1">
    <location>
        <begin position="21"/>
        <end position="158"/>
    </location>
</feature>
<feature type="domain" description="DUF4440" evidence="2">
    <location>
        <begin position="45"/>
        <end position="136"/>
    </location>
</feature>
<dbReference type="InterPro" id="IPR027843">
    <property type="entry name" value="DUF4440"/>
</dbReference>
<feature type="signal peptide" evidence="1">
    <location>
        <begin position="1"/>
        <end position="20"/>
    </location>
</feature>
<dbReference type="EMBL" id="CP118166">
    <property type="protein sequence ID" value="WDI31468.1"/>
    <property type="molecule type" value="Genomic_DNA"/>
</dbReference>
<reference evidence="3" key="1">
    <citation type="submission" date="2023-02" db="EMBL/GenBank/DDBJ databases">
        <title>Genome sequence of Hyphococcus flavus.</title>
        <authorList>
            <person name="Rong J.-C."/>
            <person name="Zhao Q."/>
            <person name="Yi M."/>
            <person name="Wu J.-Y."/>
        </authorList>
    </citation>
    <scope>NUCLEOTIDE SEQUENCE</scope>
    <source>
        <strain evidence="3">MCCC 1K03223</strain>
    </source>
</reference>
<keyword evidence="1" id="KW-0732">Signal</keyword>
<protein>
    <submittedName>
        <fullName evidence="3">DUF4440 domain-containing protein</fullName>
    </submittedName>
</protein>
<evidence type="ECO:0000313" key="3">
    <source>
        <dbReference type="EMBL" id="WDI31468.1"/>
    </source>
</evidence>
<dbReference type="RefSeq" id="WP_274493356.1">
    <property type="nucleotide sequence ID" value="NZ_CP118166.1"/>
</dbReference>
<name>A0AAF0CFV0_9PROT</name>
<dbReference type="SUPFAM" id="SSF54427">
    <property type="entry name" value="NTF2-like"/>
    <property type="match status" value="1"/>
</dbReference>
<keyword evidence="4" id="KW-1185">Reference proteome</keyword>
<evidence type="ECO:0000256" key="1">
    <source>
        <dbReference type="SAM" id="SignalP"/>
    </source>
</evidence>
<evidence type="ECO:0000259" key="2">
    <source>
        <dbReference type="Pfam" id="PF14534"/>
    </source>
</evidence>
<dbReference type="Proteomes" id="UP001214043">
    <property type="component" value="Chromosome"/>
</dbReference>
<dbReference type="KEGG" id="hfl:PUV54_16070"/>
<dbReference type="InterPro" id="IPR032710">
    <property type="entry name" value="NTF2-like_dom_sf"/>
</dbReference>
<dbReference type="AlphaFoldDB" id="A0AAF0CFV0"/>
<dbReference type="Pfam" id="PF14534">
    <property type="entry name" value="DUF4440"/>
    <property type="match status" value="1"/>
</dbReference>
<dbReference type="Gene3D" id="3.10.450.50">
    <property type="match status" value="1"/>
</dbReference>
<organism evidence="3 4">
    <name type="scientific">Hyphococcus flavus</name>
    <dbReference type="NCBI Taxonomy" id="1866326"/>
    <lineage>
        <taxon>Bacteria</taxon>
        <taxon>Pseudomonadati</taxon>
        <taxon>Pseudomonadota</taxon>
        <taxon>Alphaproteobacteria</taxon>
        <taxon>Parvularculales</taxon>
        <taxon>Parvularculaceae</taxon>
        <taxon>Hyphococcus</taxon>
    </lineage>
</organism>
<accession>A0AAF0CFV0</accession>
<evidence type="ECO:0000313" key="4">
    <source>
        <dbReference type="Proteomes" id="UP001214043"/>
    </source>
</evidence>